<feature type="region of interest" description="Disordered" evidence="1">
    <location>
        <begin position="21"/>
        <end position="50"/>
    </location>
</feature>
<gene>
    <name evidence="2" type="ORF">PCASD_26014</name>
</gene>
<sequence>MKTQAKSFDLRLVVIKLHPPPATAGQVAAAPPESIPGLPSERSSKESTKSISITEMQKEVSLRGHGCWLDSNNACGDLSVAALTATGAA</sequence>
<evidence type="ECO:0000313" key="2">
    <source>
        <dbReference type="EMBL" id="PLW26602.1"/>
    </source>
</evidence>
<name>A0A2N5TM97_9BASI</name>
<dbReference type="EMBL" id="PGCI01000453">
    <property type="protein sequence ID" value="PLW26602.1"/>
    <property type="molecule type" value="Genomic_DNA"/>
</dbReference>
<dbReference type="Proteomes" id="UP000235392">
    <property type="component" value="Unassembled WGS sequence"/>
</dbReference>
<evidence type="ECO:0000313" key="3">
    <source>
        <dbReference type="Proteomes" id="UP000235392"/>
    </source>
</evidence>
<accession>A0A2N5TM97</accession>
<comment type="caution">
    <text evidence="2">The sequence shown here is derived from an EMBL/GenBank/DDBJ whole genome shotgun (WGS) entry which is preliminary data.</text>
</comment>
<evidence type="ECO:0000256" key="1">
    <source>
        <dbReference type="SAM" id="MobiDB-lite"/>
    </source>
</evidence>
<organism evidence="2 3">
    <name type="scientific">Puccinia coronata f. sp. avenae</name>
    <dbReference type="NCBI Taxonomy" id="200324"/>
    <lineage>
        <taxon>Eukaryota</taxon>
        <taxon>Fungi</taxon>
        <taxon>Dikarya</taxon>
        <taxon>Basidiomycota</taxon>
        <taxon>Pucciniomycotina</taxon>
        <taxon>Pucciniomycetes</taxon>
        <taxon>Pucciniales</taxon>
        <taxon>Pucciniaceae</taxon>
        <taxon>Puccinia</taxon>
    </lineage>
</organism>
<proteinExistence type="predicted"/>
<protein>
    <submittedName>
        <fullName evidence="2">Uncharacterized protein</fullName>
    </submittedName>
</protein>
<dbReference type="AlphaFoldDB" id="A0A2N5TM97"/>
<reference evidence="2 3" key="1">
    <citation type="submission" date="2017-11" db="EMBL/GenBank/DDBJ databases">
        <title>De novo assembly and phasing of dikaryotic genomes from two isolates of Puccinia coronata f. sp. avenae, the causal agent of oat crown rust.</title>
        <authorList>
            <person name="Miller M.E."/>
            <person name="Zhang Y."/>
            <person name="Omidvar V."/>
            <person name="Sperschneider J."/>
            <person name="Schwessinger B."/>
            <person name="Raley C."/>
            <person name="Palmer J.M."/>
            <person name="Garnica D."/>
            <person name="Upadhyaya N."/>
            <person name="Rathjen J."/>
            <person name="Taylor J.M."/>
            <person name="Park R.F."/>
            <person name="Dodds P.N."/>
            <person name="Hirsch C.D."/>
            <person name="Kianian S.F."/>
            <person name="Figueroa M."/>
        </authorList>
    </citation>
    <scope>NUCLEOTIDE SEQUENCE [LARGE SCALE GENOMIC DNA]</scope>
    <source>
        <strain evidence="2">12SD80</strain>
    </source>
</reference>